<dbReference type="OrthoDB" id="9946237at2"/>
<dbReference type="STRING" id="280871.TL10_02480"/>
<evidence type="ECO:0000313" key="3">
    <source>
        <dbReference type="Proteomes" id="UP000032221"/>
    </source>
</evidence>
<dbReference type="EMBL" id="JXST01000003">
    <property type="protein sequence ID" value="KIU18331.1"/>
    <property type="molecule type" value="Genomic_DNA"/>
</dbReference>
<feature type="transmembrane region" description="Helical" evidence="1">
    <location>
        <begin position="41"/>
        <end position="61"/>
    </location>
</feature>
<gene>
    <name evidence="2" type="ORF">TL10_02480</name>
</gene>
<dbReference type="PATRIC" id="fig|280871.6.peg.505"/>
<protein>
    <submittedName>
        <fullName evidence="2">Membrane protein</fullName>
    </submittedName>
</protein>
<comment type="caution">
    <text evidence="2">The sequence shown here is derived from an EMBL/GenBank/DDBJ whole genome shotgun (WGS) entry which is preliminary data.</text>
</comment>
<organism evidence="2 3">
    <name type="scientific">Mycolicibacterium llatzerense</name>
    <dbReference type="NCBI Taxonomy" id="280871"/>
    <lineage>
        <taxon>Bacteria</taxon>
        <taxon>Bacillati</taxon>
        <taxon>Actinomycetota</taxon>
        <taxon>Actinomycetes</taxon>
        <taxon>Mycobacteriales</taxon>
        <taxon>Mycobacteriaceae</taxon>
        <taxon>Mycolicibacterium</taxon>
    </lineage>
</organism>
<keyword evidence="1" id="KW-0472">Membrane</keyword>
<feature type="transmembrane region" description="Helical" evidence="1">
    <location>
        <begin position="12"/>
        <end position="35"/>
    </location>
</feature>
<accession>A0A0D1LQH0</accession>
<evidence type="ECO:0000313" key="2">
    <source>
        <dbReference type="EMBL" id="KIU18331.1"/>
    </source>
</evidence>
<sequence length="70" mass="7375">MLPIPQNDNVRLAIHALCLLTIFVGVVVLVALDQIDPQSGLTWIVTAAGVISPALSAAKLIQDRRSGDGQ</sequence>
<name>A0A0D1LQH0_9MYCO</name>
<reference evidence="2 3" key="1">
    <citation type="submission" date="2015-01" db="EMBL/GenBank/DDBJ databases">
        <title>Genome sequence of Mycobacterium llatzerense and Mycobacterium immunogenum recovered from brain abscess.</title>
        <authorList>
            <person name="Greninger A.L."/>
            <person name="Langelier C."/>
            <person name="Cunningham G."/>
            <person name="Chiu C.Y."/>
            <person name="Miller S."/>
        </authorList>
    </citation>
    <scope>NUCLEOTIDE SEQUENCE [LARGE SCALE GENOMIC DNA]</scope>
    <source>
        <strain evidence="2 3">CLUC14</strain>
    </source>
</reference>
<proteinExistence type="predicted"/>
<dbReference type="RefSeq" id="WP_043984401.1">
    <property type="nucleotide sequence ID" value="NZ_JXST01000003.1"/>
</dbReference>
<keyword evidence="1" id="KW-1133">Transmembrane helix</keyword>
<keyword evidence="3" id="KW-1185">Reference proteome</keyword>
<dbReference type="Proteomes" id="UP000032221">
    <property type="component" value="Unassembled WGS sequence"/>
</dbReference>
<dbReference type="AlphaFoldDB" id="A0A0D1LQH0"/>
<evidence type="ECO:0000256" key="1">
    <source>
        <dbReference type="SAM" id="Phobius"/>
    </source>
</evidence>
<keyword evidence="1" id="KW-0812">Transmembrane</keyword>